<dbReference type="InterPro" id="IPR025202">
    <property type="entry name" value="PLD-like_dom"/>
</dbReference>
<comment type="caution">
    <text evidence="18">The sequence shown here is derived from an EMBL/GenBank/DDBJ whole genome shotgun (WGS) entry which is preliminary data.</text>
</comment>
<keyword evidence="19" id="KW-1185">Reference proteome</keyword>
<dbReference type="OrthoDB" id="9762009at2"/>
<dbReference type="SUPFAM" id="SSF56024">
    <property type="entry name" value="Phospholipase D/nuclease"/>
    <property type="match status" value="2"/>
</dbReference>
<keyword evidence="6" id="KW-0964">Secreted</keyword>
<keyword evidence="10 16" id="KW-1133">Transmembrane helix</keyword>
<evidence type="ECO:0000256" key="6">
    <source>
        <dbReference type="ARBA" id="ARBA00022525"/>
    </source>
</evidence>
<keyword evidence="14" id="KW-1208">Phospholipid metabolism</keyword>
<evidence type="ECO:0000256" key="3">
    <source>
        <dbReference type="ARBA" id="ARBA00004651"/>
    </source>
</evidence>
<evidence type="ECO:0000256" key="4">
    <source>
        <dbReference type="ARBA" id="ARBA00022475"/>
    </source>
</evidence>
<protein>
    <recommendedName>
        <fullName evidence="15">Cardiolipin synthase</fullName>
        <ecNumber evidence="15">2.7.8.-</ecNumber>
    </recommendedName>
</protein>
<dbReference type="PANTHER" id="PTHR21248:SF22">
    <property type="entry name" value="PHOSPHOLIPASE D"/>
    <property type="match status" value="1"/>
</dbReference>
<dbReference type="SMART" id="SM00155">
    <property type="entry name" value="PLDc"/>
    <property type="match status" value="2"/>
</dbReference>
<name>A0A4R6A5Q3_9RHOB</name>
<evidence type="ECO:0000256" key="15">
    <source>
        <dbReference type="NCBIfam" id="TIGR04265"/>
    </source>
</evidence>
<evidence type="ECO:0000256" key="9">
    <source>
        <dbReference type="ARBA" id="ARBA00022737"/>
    </source>
</evidence>
<dbReference type="InterPro" id="IPR027379">
    <property type="entry name" value="CLS_N"/>
</dbReference>
<evidence type="ECO:0000313" key="18">
    <source>
        <dbReference type="EMBL" id="TDL78072.1"/>
    </source>
</evidence>
<evidence type="ECO:0000256" key="2">
    <source>
        <dbReference type="ARBA" id="ARBA00004613"/>
    </source>
</evidence>
<dbReference type="Proteomes" id="UP000295701">
    <property type="component" value="Unassembled WGS sequence"/>
</dbReference>
<evidence type="ECO:0000256" key="14">
    <source>
        <dbReference type="ARBA" id="ARBA00023264"/>
    </source>
</evidence>
<dbReference type="Pfam" id="PF13396">
    <property type="entry name" value="PLDc_N"/>
    <property type="match status" value="1"/>
</dbReference>
<keyword evidence="11" id="KW-0443">Lipid metabolism</keyword>
<dbReference type="Gene3D" id="3.30.870.10">
    <property type="entry name" value="Endonuclease Chain A"/>
    <property type="match status" value="2"/>
</dbReference>
<dbReference type="PANTHER" id="PTHR21248">
    <property type="entry name" value="CARDIOLIPIN SYNTHASE"/>
    <property type="match status" value="1"/>
</dbReference>
<feature type="domain" description="PLD phosphodiesterase" evidence="17">
    <location>
        <begin position="383"/>
        <end position="410"/>
    </location>
</feature>
<gene>
    <name evidence="18" type="primary">cls</name>
    <name evidence="18" type="ORF">E2L08_12285</name>
</gene>
<dbReference type="GO" id="GO:0032049">
    <property type="term" value="P:cardiolipin biosynthetic process"/>
    <property type="evidence" value="ECO:0007669"/>
    <property type="project" value="UniProtKB-UniRule"/>
</dbReference>
<dbReference type="InterPro" id="IPR001736">
    <property type="entry name" value="PLipase_D/transphosphatidylase"/>
</dbReference>
<dbReference type="GO" id="GO:0005576">
    <property type="term" value="C:extracellular region"/>
    <property type="evidence" value="ECO:0007669"/>
    <property type="project" value="UniProtKB-SubCell"/>
</dbReference>
<accession>A0A4R6A5Q3</accession>
<evidence type="ECO:0000256" key="16">
    <source>
        <dbReference type="SAM" id="Phobius"/>
    </source>
</evidence>
<dbReference type="Pfam" id="PF13091">
    <property type="entry name" value="PLDc_2"/>
    <property type="match status" value="2"/>
</dbReference>
<dbReference type="NCBIfam" id="TIGR04265">
    <property type="entry name" value="bac_cardiolipin"/>
    <property type="match status" value="1"/>
</dbReference>
<dbReference type="GO" id="GO:0005886">
    <property type="term" value="C:plasma membrane"/>
    <property type="evidence" value="ECO:0007669"/>
    <property type="project" value="UniProtKB-SubCell"/>
</dbReference>
<dbReference type="EMBL" id="SNAA01000014">
    <property type="protein sequence ID" value="TDL78072.1"/>
    <property type="molecule type" value="Genomic_DNA"/>
</dbReference>
<dbReference type="GO" id="GO:0008808">
    <property type="term" value="F:cardiolipin synthase activity"/>
    <property type="evidence" value="ECO:0007669"/>
    <property type="project" value="UniProtKB-UniRule"/>
</dbReference>
<comment type="subcellular location">
    <subcellularLocation>
        <location evidence="3">Cell membrane</location>
        <topology evidence="3">Multi-pass membrane protein</topology>
    </subcellularLocation>
    <subcellularLocation>
        <location evidence="2">Secreted</location>
    </subcellularLocation>
</comment>
<reference evidence="18 19" key="1">
    <citation type="submission" date="2019-03" db="EMBL/GenBank/DDBJ databases">
        <title>Primorskyibacter sp. SS33 isolated from sediments.</title>
        <authorList>
            <person name="Xunke S."/>
        </authorList>
    </citation>
    <scope>NUCLEOTIDE SEQUENCE [LARGE SCALE GENOMIC DNA]</scope>
    <source>
        <strain evidence="18 19">SS33</strain>
    </source>
</reference>
<keyword evidence="12 16" id="KW-0472">Membrane</keyword>
<organism evidence="18 19">
    <name type="scientific">Palleronia sediminis</name>
    <dbReference type="NCBI Taxonomy" id="2547833"/>
    <lineage>
        <taxon>Bacteria</taxon>
        <taxon>Pseudomonadati</taxon>
        <taxon>Pseudomonadota</taxon>
        <taxon>Alphaproteobacteria</taxon>
        <taxon>Rhodobacterales</taxon>
        <taxon>Roseobacteraceae</taxon>
        <taxon>Palleronia</taxon>
    </lineage>
</organism>
<evidence type="ECO:0000256" key="1">
    <source>
        <dbReference type="ARBA" id="ARBA00003145"/>
    </source>
</evidence>
<proteinExistence type="predicted"/>
<dbReference type="AlphaFoldDB" id="A0A4R6A5Q3"/>
<keyword evidence="13" id="KW-0594">Phospholipid biosynthesis</keyword>
<keyword evidence="9" id="KW-0677">Repeat</keyword>
<evidence type="ECO:0000256" key="5">
    <source>
        <dbReference type="ARBA" id="ARBA00022516"/>
    </source>
</evidence>
<keyword evidence="8 16" id="KW-0812">Transmembrane</keyword>
<evidence type="ECO:0000256" key="8">
    <source>
        <dbReference type="ARBA" id="ARBA00022692"/>
    </source>
</evidence>
<keyword evidence="7" id="KW-0808">Transferase</keyword>
<dbReference type="EC" id="2.7.8.-" evidence="15"/>
<evidence type="ECO:0000256" key="10">
    <source>
        <dbReference type="ARBA" id="ARBA00022989"/>
    </source>
</evidence>
<feature type="domain" description="PLD phosphodiesterase" evidence="17">
    <location>
        <begin position="207"/>
        <end position="234"/>
    </location>
</feature>
<keyword evidence="5" id="KW-0444">Lipid biosynthesis</keyword>
<evidence type="ECO:0000256" key="13">
    <source>
        <dbReference type="ARBA" id="ARBA00023209"/>
    </source>
</evidence>
<dbReference type="RefSeq" id="WP_133397390.1">
    <property type="nucleotide sequence ID" value="NZ_SNAA01000014.1"/>
</dbReference>
<feature type="transmembrane region" description="Helical" evidence="16">
    <location>
        <begin position="33"/>
        <end position="55"/>
    </location>
</feature>
<evidence type="ECO:0000256" key="7">
    <source>
        <dbReference type="ARBA" id="ARBA00022679"/>
    </source>
</evidence>
<keyword evidence="4" id="KW-1003">Cell membrane</keyword>
<evidence type="ECO:0000256" key="12">
    <source>
        <dbReference type="ARBA" id="ARBA00023136"/>
    </source>
</evidence>
<dbReference type="CDD" id="cd09155">
    <property type="entry name" value="PLDc_PaCLS_like_1"/>
    <property type="match status" value="1"/>
</dbReference>
<evidence type="ECO:0000256" key="11">
    <source>
        <dbReference type="ARBA" id="ARBA00023098"/>
    </source>
</evidence>
<sequence length="469" mass="51852">MVSAAIFAVVVLLQIAALFCAWRAIVSARTPQGALGWVVFLLAAPYIGVLLYLFLGHHRYRGYLIARRESERVIDGLKRGAEAHAPAGPLVVDPTPFTRIADLPVLGGNRAVPLIDGDATFDAIFAAIDRAERYVLAQFYIVHDDGIGRAFRDRLIAAAGRGVRVMFMTDAVGSHSLPESYYAALRDAGVEVADPKGGKRPRHRFQINFRNHRKTVVVDGRIGFTGGLNVGDEYLGRDPRFGNWRDTHLELRGPVVAQLQLVFAEDWHWAGKPVPADILDWTPPAEPEDMAALIVPTGPGDSMETGALFFFAAIVAARRRIWIASPYCVPDTDVLTAMKHAALAGREVRLLVPDMADHLVSWLAAFAYFDELREAGVEIWRYGDGFMHQKVVLIDDDFAAIGTTNFDNRSFRLNFEAMAAMFDPRAAQSVEAFLRDDFDRAARFETDLADQPLRIRVGGPVARLFAPLL</sequence>
<comment type="function">
    <text evidence="1">Could be a virulence factor.</text>
</comment>
<evidence type="ECO:0000259" key="17">
    <source>
        <dbReference type="PROSITE" id="PS50035"/>
    </source>
</evidence>
<dbReference type="InterPro" id="IPR022924">
    <property type="entry name" value="Cardiolipin_synthase"/>
</dbReference>
<evidence type="ECO:0000313" key="19">
    <source>
        <dbReference type="Proteomes" id="UP000295701"/>
    </source>
</evidence>
<dbReference type="PROSITE" id="PS50035">
    <property type="entry name" value="PLD"/>
    <property type="match status" value="2"/>
</dbReference>